<proteinExistence type="predicted"/>
<reference evidence="1" key="2">
    <citation type="submission" date="2021-10" db="EMBL/GenBank/DDBJ databases">
        <authorList>
            <person name="Piombo E."/>
        </authorList>
    </citation>
    <scope>NUCLEOTIDE SEQUENCE</scope>
</reference>
<evidence type="ECO:0000313" key="2">
    <source>
        <dbReference type="Proteomes" id="UP000836387"/>
    </source>
</evidence>
<reference evidence="1" key="1">
    <citation type="submission" date="2020-04" db="EMBL/GenBank/DDBJ databases">
        <authorList>
            <person name="Broberg M."/>
        </authorList>
    </citation>
    <scope>NUCLEOTIDE SEQUENCE</scope>
</reference>
<keyword evidence="2" id="KW-1185">Reference proteome</keyword>
<name>A0ACA9UA11_BIOOC</name>
<dbReference type="EMBL" id="CADEHS020000159">
    <property type="protein sequence ID" value="CAG9950185.1"/>
    <property type="molecule type" value="Genomic_DNA"/>
</dbReference>
<accession>A0ACA9UA11</accession>
<protein>
    <submittedName>
        <fullName evidence="1">Uncharacterized protein</fullName>
    </submittedName>
</protein>
<gene>
    <name evidence="1" type="ORF">CRV2_00017817</name>
</gene>
<evidence type="ECO:0000313" key="1">
    <source>
        <dbReference type="EMBL" id="CAG9950185.1"/>
    </source>
</evidence>
<sequence length="134" mass="16235">MEKKLSGKFLNELCDCDRYIRWICTRCIVEEREFTRDYFEEHTVFEGNEKETKSFWCLCGSAVPEDTRIRCTWCKRRHLPEDQWLREYEEVGSKLPFFDNNPDYPRWTQGEDRKYVTPYPKLGYHRPGDDVSTS</sequence>
<organism evidence="1 2">
    <name type="scientific">Clonostachys rosea f. rosea IK726</name>
    <dbReference type="NCBI Taxonomy" id="1349383"/>
    <lineage>
        <taxon>Eukaryota</taxon>
        <taxon>Fungi</taxon>
        <taxon>Dikarya</taxon>
        <taxon>Ascomycota</taxon>
        <taxon>Pezizomycotina</taxon>
        <taxon>Sordariomycetes</taxon>
        <taxon>Hypocreomycetidae</taxon>
        <taxon>Hypocreales</taxon>
        <taxon>Bionectriaceae</taxon>
        <taxon>Clonostachys</taxon>
    </lineage>
</organism>
<comment type="caution">
    <text evidence="1">The sequence shown here is derived from an EMBL/GenBank/DDBJ whole genome shotgun (WGS) entry which is preliminary data.</text>
</comment>
<dbReference type="Proteomes" id="UP000836387">
    <property type="component" value="Unassembled WGS sequence"/>
</dbReference>